<evidence type="ECO:0000313" key="3">
    <source>
        <dbReference type="Proteomes" id="UP000282297"/>
    </source>
</evidence>
<evidence type="ECO:0000259" key="1">
    <source>
        <dbReference type="Pfam" id="PF06114"/>
    </source>
</evidence>
<feature type="domain" description="IrrE N-terminal-like" evidence="1">
    <location>
        <begin position="71"/>
        <end position="166"/>
    </location>
</feature>
<gene>
    <name evidence="2" type="ORF">EIH08_07620</name>
</gene>
<dbReference type="EMBL" id="CP034171">
    <property type="protein sequence ID" value="AZI20599.1"/>
    <property type="molecule type" value="Genomic_DNA"/>
</dbReference>
<reference evidence="3" key="1">
    <citation type="submission" date="2018-11" db="EMBL/GenBank/DDBJ databases">
        <title>Proposal to divide the Flavobacteriaceae and reorganize its genera based on Amino Acid Identity values calculated from whole genome sequences.</title>
        <authorList>
            <person name="Nicholson A.C."/>
            <person name="Gulvik C.A."/>
            <person name="Whitney A.M."/>
            <person name="Humrighouse B.W."/>
            <person name="Bell M."/>
            <person name="Holmes B."/>
            <person name="Steigerwalt A.B."/>
            <person name="Villarma A."/>
            <person name="Sheth M."/>
            <person name="Batra D."/>
            <person name="Pryor J."/>
            <person name="Bernardet J.-F."/>
            <person name="Hugo C."/>
            <person name="Kampfer P."/>
            <person name="Newman J.D."/>
            <person name="McQuiston J.R."/>
        </authorList>
    </citation>
    <scope>NUCLEOTIDE SEQUENCE [LARGE SCALE GENOMIC DNA]</scope>
    <source>
        <strain evidence="3">H4753</strain>
    </source>
</reference>
<dbReference type="InterPro" id="IPR010359">
    <property type="entry name" value="IrrE_HExxH"/>
</dbReference>
<dbReference type="Proteomes" id="UP000282297">
    <property type="component" value="Chromosome"/>
</dbReference>
<dbReference type="PANTHER" id="PTHR43236">
    <property type="entry name" value="ANTITOXIN HIGA1"/>
    <property type="match status" value="1"/>
</dbReference>
<accession>A0A3G8WJ51</accession>
<dbReference type="Pfam" id="PF06114">
    <property type="entry name" value="Peptidase_M78"/>
    <property type="match status" value="1"/>
</dbReference>
<sequence length="265" mass="30854">MINNTPLSHIKELAEYIALKYNEKLTPVDKIAEDEGLKLFYDGYESGTFDGMTVYLNRKFYVHLNVDSGNKKDSTRGRFTLAHELGHYFIDAHRVGLQKGILVPHSSYTNKKQFDAIEREADYFASCLLMPESRFQSDVFRKKFSFDLIQYLSKQYNVSITACAFRFAEIGNHPIMIVYAENGFVKWKLESDDFPYKWLINDKKVPINTVMGEYFAKVNQGSVNKSEKVWAMDWFNYVKDSDINTSFNEHCIPYKNKALSIIWES</sequence>
<evidence type="ECO:0000313" key="2">
    <source>
        <dbReference type="EMBL" id="AZI20599.1"/>
    </source>
</evidence>
<dbReference type="RefSeq" id="WP_124784789.1">
    <property type="nucleotide sequence ID" value="NZ_CP034171.1"/>
</dbReference>
<proteinExistence type="predicted"/>
<dbReference type="InterPro" id="IPR052345">
    <property type="entry name" value="Rad_response_metalloprotease"/>
</dbReference>
<dbReference type="PANTHER" id="PTHR43236:SF1">
    <property type="entry name" value="BLL7220 PROTEIN"/>
    <property type="match status" value="1"/>
</dbReference>
<dbReference type="Gene3D" id="1.10.10.2910">
    <property type="match status" value="1"/>
</dbReference>
<protein>
    <submittedName>
        <fullName evidence="2">ImmA/IrrE family metallo-endopeptidase</fullName>
    </submittedName>
</protein>
<name>A0A3G8WJ51_9FLAO</name>
<organism evidence="2 3">
    <name type="scientific">Chryseobacterium taklimakanense</name>
    <dbReference type="NCBI Taxonomy" id="536441"/>
    <lineage>
        <taxon>Bacteria</taxon>
        <taxon>Pseudomonadati</taxon>
        <taxon>Bacteroidota</taxon>
        <taxon>Flavobacteriia</taxon>
        <taxon>Flavobacteriales</taxon>
        <taxon>Weeksellaceae</taxon>
        <taxon>Chryseobacterium group</taxon>
        <taxon>Chryseobacterium</taxon>
    </lineage>
</organism>
<dbReference type="AlphaFoldDB" id="A0A3G8WJ51"/>